<dbReference type="STRING" id="307121.GA0070620_5299"/>
<evidence type="ECO:0000313" key="2">
    <source>
        <dbReference type="EMBL" id="SBV29719.1"/>
    </source>
</evidence>
<dbReference type="InterPro" id="IPR037523">
    <property type="entry name" value="VOC_core"/>
</dbReference>
<dbReference type="Gene3D" id="3.10.180.10">
    <property type="entry name" value="2,3-Dihydroxybiphenyl 1,2-Dioxygenase, domain 1"/>
    <property type="match status" value="2"/>
</dbReference>
<reference evidence="3" key="1">
    <citation type="submission" date="2016-06" db="EMBL/GenBank/DDBJ databases">
        <authorList>
            <person name="Varghese N."/>
        </authorList>
    </citation>
    <scope>NUCLEOTIDE SEQUENCE [LARGE SCALE GENOMIC DNA]</scope>
    <source>
        <strain evidence="3">DSM 45344</strain>
    </source>
</reference>
<dbReference type="Pfam" id="PF18029">
    <property type="entry name" value="Glyoxalase_6"/>
    <property type="match status" value="2"/>
</dbReference>
<evidence type="ECO:0000259" key="1">
    <source>
        <dbReference type="PROSITE" id="PS51819"/>
    </source>
</evidence>
<proteinExistence type="predicted"/>
<dbReference type="RefSeq" id="WP_091599398.1">
    <property type="nucleotide sequence ID" value="NZ_JBHRWG010000002.1"/>
</dbReference>
<dbReference type="PANTHER" id="PTHR35908">
    <property type="entry name" value="HYPOTHETICAL FUSION PROTEIN"/>
    <property type="match status" value="1"/>
</dbReference>
<feature type="domain" description="VOC" evidence="1">
    <location>
        <begin position="126"/>
        <end position="237"/>
    </location>
</feature>
<dbReference type="EMBL" id="LT598496">
    <property type="protein sequence ID" value="SBV29719.1"/>
    <property type="molecule type" value="Genomic_DNA"/>
</dbReference>
<dbReference type="Proteomes" id="UP000199393">
    <property type="component" value="Chromosome I"/>
</dbReference>
<dbReference type="PANTHER" id="PTHR35908:SF1">
    <property type="entry name" value="CONSERVED PROTEIN"/>
    <property type="match status" value="1"/>
</dbReference>
<dbReference type="SUPFAM" id="SSF54593">
    <property type="entry name" value="Glyoxalase/Bleomycin resistance protein/Dihydroxybiphenyl dioxygenase"/>
    <property type="match status" value="2"/>
</dbReference>
<dbReference type="InterPro" id="IPR041581">
    <property type="entry name" value="Glyoxalase_6"/>
</dbReference>
<evidence type="ECO:0000313" key="3">
    <source>
        <dbReference type="Proteomes" id="UP000199393"/>
    </source>
</evidence>
<dbReference type="PROSITE" id="PS51819">
    <property type="entry name" value="VOC"/>
    <property type="match status" value="1"/>
</dbReference>
<keyword evidence="3" id="KW-1185">Reference proteome</keyword>
<sequence length="237" mass="25689">MTVTARLDLAIFDAADIEKVGSFYAELTGWDVVRNDSDRFGLRSPDGQEIEFQRAPDHVAPQWPGQEHPQQIHLDLQTDDPETAAGRAVALGATRLADGPTWITLADPAGHPFDLCQADGVGPVMTLFAVTLDAADASALARFYADLTGMNVTYDGPEGALISADGRSVMFQRISDYNPPRWPDPAYPQQAHLDLVVDDLDAGEARALELGASRTDVGGERFRVFTDPAGHPFCLIR</sequence>
<accession>A0A1C3NAY8</accession>
<organism evidence="2 3">
    <name type="scientific">Micromonospora krabiensis</name>
    <dbReference type="NCBI Taxonomy" id="307121"/>
    <lineage>
        <taxon>Bacteria</taxon>
        <taxon>Bacillati</taxon>
        <taxon>Actinomycetota</taxon>
        <taxon>Actinomycetes</taxon>
        <taxon>Micromonosporales</taxon>
        <taxon>Micromonosporaceae</taxon>
        <taxon>Micromonospora</taxon>
    </lineage>
</organism>
<dbReference type="PATRIC" id="fig|307121.4.peg.5403"/>
<dbReference type="AlphaFoldDB" id="A0A1C3NAY8"/>
<gene>
    <name evidence="2" type="ORF">GA0070620_5299</name>
</gene>
<name>A0A1C3NAY8_9ACTN</name>
<dbReference type="OrthoDB" id="4211373at2"/>
<dbReference type="InterPro" id="IPR029068">
    <property type="entry name" value="Glyas_Bleomycin-R_OHBP_Dase"/>
</dbReference>
<protein>
    <submittedName>
        <fullName evidence="2">Glyoxalase-like domain-containing protein</fullName>
    </submittedName>
</protein>
<dbReference type="CDD" id="cd06587">
    <property type="entry name" value="VOC"/>
    <property type="match status" value="1"/>
</dbReference>